<dbReference type="Gene3D" id="2.130.10.10">
    <property type="entry name" value="YVTN repeat-like/Quinoprotein amine dehydrogenase"/>
    <property type="match status" value="1"/>
</dbReference>
<comment type="caution">
    <text evidence="2">The sequence shown here is derived from an EMBL/GenBank/DDBJ whole genome shotgun (WGS) entry which is preliminary data.</text>
</comment>
<organism evidence="2">
    <name type="scientific">marine sediment metagenome</name>
    <dbReference type="NCBI Taxonomy" id="412755"/>
    <lineage>
        <taxon>unclassified sequences</taxon>
        <taxon>metagenomes</taxon>
        <taxon>ecological metagenomes</taxon>
    </lineage>
</organism>
<evidence type="ECO:0000256" key="1">
    <source>
        <dbReference type="SAM" id="Coils"/>
    </source>
</evidence>
<feature type="coiled-coil region" evidence="1">
    <location>
        <begin position="89"/>
        <end position="116"/>
    </location>
</feature>
<evidence type="ECO:0000313" key="2">
    <source>
        <dbReference type="EMBL" id="GAI24535.1"/>
    </source>
</evidence>
<accession>X1NCL6</accession>
<reference evidence="2" key="1">
    <citation type="journal article" date="2014" name="Front. Microbiol.">
        <title>High frequency of phylogenetically diverse reductive dehalogenase-homologous genes in deep subseafloor sedimentary metagenomes.</title>
        <authorList>
            <person name="Kawai M."/>
            <person name="Futagami T."/>
            <person name="Toyoda A."/>
            <person name="Takaki Y."/>
            <person name="Nishi S."/>
            <person name="Hori S."/>
            <person name="Arai W."/>
            <person name="Tsubouchi T."/>
            <person name="Morono Y."/>
            <person name="Uchiyama I."/>
            <person name="Ito T."/>
            <person name="Fujiyama A."/>
            <person name="Inagaki F."/>
            <person name="Takami H."/>
        </authorList>
    </citation>
    <scope>NUCLEOTIDE SEQUENCE</scope>
    <source>
        <strain evidence="2">Expedition CK06-06</strain>
    </source>
</reference>
<feature type="non-terminal residue" evidence="2">
    <location>
        <position position="1"/>
    </location>
</feature>
<dbReference type="InterPro" id="IPR011047">
    <property type="entry name" value="Quinoprotein_ADH-like_sf"/>
</dbReference>
<dbReference type="EMBL" id="BARV01016224">
    <property type="protein sequence ID" value="GAI24535.1"/>
    <property type="molecule type" value="Genomic_DNA"/>
</dbReference>
<name>X1NCL6_9ZZZZ</name>
<sequence length="289" mass="32849">RSRPYAFDLKTGEQTKRFTGGAGGDYIALSDKEILHGINNSGEITGDNFLKVAFSGHRIITTDETYYIASDYQLTAINKANYDKIFQHRKYLKKELENITNELRDLFSKSKKLKGNKFHSINKQIEIKLDSTSIIGEKIQQLEGKEILWTQSIVRPYSMILTKHALIVGEEDRLGAYSIGDGKLIWNHQVEGCVYGLSVSRQKIFASTDKGYIYCFCPGEQHKTEIVHARGNLKSFKRDIFYVEAARQILEQINVKKGFCLVLDCNEGNLAYELAMQSEMNIIGVERNG</sequence>
<dbReference type="SUPFAM" id="SSF50998">
    <property type="entry name" value="Quinoprotein alcohol dehydrogenase-like"/>
    <property type="match status" value="1"/>
</dbReference>
<feature type="non-terminal residue" evidence="2">
    <location>
        <position position="289"/>
    </location>
</feature>
<keyword evidence="1" id="KW-0175">Coiled coil</keyword>
<gene>
    <name evidence="2" type="ORF">S06H3_27895</name>
</gene>
<dbReference type="InterPro" id="IPR015943">
    <property type="entry name" value="WD40/YVTN_repeat-like_dom_sf"/>
</dbReference>
<dbReference type="AlphaFoldDB" id="X1NCL6"/>
<proteinExistence type="predicted"/>
<protein>
    <submittedName>
        <fullName evidence="2">Uncharacterized protein</fullName>
    </submittedName>
</protein>